<reference evidence="2 3" key="1">
    <citation type="submission" date="2016-10" db="EMBL/GenBank/DDBJ databases">
        <authorList>
            <person name="de Groot N.N."/>
        </authorList>
    </citation>
    <scope>NUCLEOTIDE SEQUENCE [LARGE SCALE GENOMIC DNA]</scope>
    <source>
        <strain evidence="2 3">CPCC 201354</strain>
    </source>
</reference>
<organism evidence="2 3">
    <name type="scientific">Sinosporangium album</name>
    <dbReference type="NCBI Taxonomy" id="504805"/>
    <lineage>
        <taxon>Bacteria</taxon>
        <taxon>Bacillati</taxon>
        <taxon>Actinomycetota</taxon>
        <taxon>Actinomycetes</taxon>
        <taxon>Streptosporangiales</taxon>
        <taxon>Streptosporangiaceae</taxon>
        <taxon>Sinosporangium</taxon>
    </lineage>
</organism>
<sequence length="131" mass="14346">MLFYRAALPLSRRTLTYLAGVIRRHRASIGSTWLNPGRQAMLVLVHLRKGETFAEVAAGFGIGSATSWRYVHEAAALLRQRSPSLDRALRTAKRTGYAFVVLDGTLIPIDVRPPTGRTTRANTGTTARVGV</sequence>
<dbReference type="AlphaFoldDB" id="A0A1G8KMA1"/>
<dbReference type="EMBL" id="FNCN01000052">
    <property type="protein sequence ID" value="SDI44567.1"/>
    <property type="molecule type" value="Genomic_DNA"/>
</dbReference>
<keyword evidence="2" id="KW-0255">Endonuclease</keyword>
<evidence type="ECO:0000313" key="3">
    <source>
        <dbReference type="Proteomes" id="UP000198923"/>
    </source>
</evidence>
<dbReference type="InterPro" id="IPR027805">
    <property type="entry name" value="Transposase_HTH_dom"/>
</dbReference>
<accession>A0A1G8KMA1</accession>
<name>A0A1G8KMA1_9ACTN</name>
<dbReference type="Pfam" id="PF13613">
    <property type="entry name" value="HTH_Tnp_4"/>
    <property type="match status" value="1"/>
</dbReference>
<dbReference type="Proteomes" id="UP000198923">
    <property type="component" value="Unassembled WGS sequence"/>
</dbReference>
<dbReference type="GO" id="GO:0004519">
    <property type="term" value="F:endonuclease activity"/>
    <property type="evidence" value="ECO:0007669"/>
    <property type="project" value="UniProtKB-KW"/>
</dbReference>
<evidence type="ECO:0000313" key="2">
    <source>
        <dbReference type="EMBL" id="SDI44567.1"/>
    </source>
</evidence>
<keyword evidence="3" id="KW-1185">Reference proteome</keyword>
<evidence type="ECO:0000259" key="1">
    <source>
        <dbReference type="Pfam" id="PF13613"/>
    </source>
</evidence>
<keyword evidence="2" id="KW-0540">Nuclease</keyword>
<protein>
    <submittedName>
        <fullName evidence="2">Helix-turn-helix of DDE superfamily endonuclease</fullName>
    </submittedName>
</protein>
<proteinExistence type="predicted"/>
<gene>
    <name evidence="2" type="ORF">SAMN05421505_15225</name>
</gene>
<keyword evidence="2" id="KW-0378">Hydrolase</keyword>
<feature type="domain" description="Transposase Helix-turn-helix" evidence="1">
    <location>
        <begin position="34"/>
        <end position="83"/>
    </location>
</feature>
<dbReference type="STRING" id="504805.SAMN05421505_15225"/>